<dbReference type="PROSITE" id="PS50987">
    <property type="entry name" value="HTH_ARSR_2"/>
    <property type="match status" value="1"/>
</dbReference>
<reference evidence="5" key="1">
    <citation type="submission" date="2020-11" db="EMBL/GenBank/DDBJ databases">
        <title>Nocardia NEAU-351.nov., a novel actinomycete isolated from the cow dung.</title>
        <authorList>
            <person name="Zhang X."/>
        </authorList>
    </citation>
    <scope>NUCLEOTIDE SEQUENCE</scope>
    <source>
        <strain evidence="5">NEAU-351</strain>
    </source>
</reference>
<comment type="caution">
    <text evidence="5">The sequence shown here is derived from an EMBL/GenBank/DDBJ whole genome shotgun (WGS) entry which is preliminary data.</text>
</comment>
<evidence type="ECO:0000313" key="5">
    <source>
        <dbReference type="EMBL" id="MBH0779773.1"/>
    </source>
</evidence>
<proteinExistence type="predicted"/>
<dbReference type="PRINTS" id="PR00778">
    <property type="entry name" value="HTHARSR"/>
</dbReference>
<dbReference type="AlphaFoldDB" id="A0A931IFU0"/>
<dbReference type="InterPro" id="IPR001845">
    <property type="entry name" value="HTH_ArsR_DNA-bd_dom"/>
</dbReference>
<feature type="domain" description="HTH arsR-type" evidence="4">
    <location>
        <begin position="1"/>
        <end position="95"/>
    </location>
</feature>
<dbReference type="PANTHER" id="PTHR33154">
    <property type="entry name" value="TRANSCRIPTIONAL REGULATOR, ARSR FAMILY"/>
    <property type="match status" value="1"/>
</dbReference>
<accession>A0A931IFU0</accession>
<name>A0A931IFU0_9NOCA</name>
<dbReference type="InterPro" id="IPR051081">
    <property type="entry name" value="HTH_MetalResp_TranReg"/>
</dbReference>
<dbReference type="GO" id="GO:0003700">
    <property type="term" value="F:DNA-binding transcription factor activity"/>
    <property type="evidence" value="ECO:0007669"/>
    <property type="project" value="InterPro"/>
</dbReference>
<dbReference type="SUPFAM" id="SSF46785">
    <property type="entry name" value="Winged helix' DNA-binding domain"/>
    <property type="match status" value="1"/>
</dbReference>
<evidence type="ECO:0000259" key="4">
    <source>
        <dbReference type="PROSITE" id="PS50987"/>
    </source>
</evidence>
<organism evidence="5 6">
    <name type="scientific">Nocardia bovistercoris</name>
    <dbReference type="NCBI Taxonomy" id="2785916"/>
    <lineage>
        <taxon>Bacteria</taxon>
        <taxon>Bacillati</taxon>
        <taxon>Actinomycetota</taxon>
        <taxon>Actinomycetes</taxon>
        <taxon>Mycobacteriales</taxon>
        <taxon>Nocardiaceae</taxon>
        <taxon>Nocardia</taxon>
    </lineage>
</organism>
<dbReference type="Gene3D" id="1.10.10.10">
    <property type="entry name" value="Winged helix-like DNA-binding domain superfamily/Winged helix DNA-binding domain"/>
    <property type="match status" value="1"/>
</dbReference>
<dbReference type="NCBIfam" id="NF033788">
    <property type="entry name" value="HTH_metalloreg"/>
    <property type="match status" value="1"/>
</dbReference>
<dbReference type="InterPro" id="IPR036388">
    <property type="entry name" value="WH-like_DNA-bd_sf"/>
</dbReference>
<dbReference type="Proteomes" id="UP000655751">
    <property type="component" value="Unassembled WGS sequence"/>
</dbReference>
<dbReference type="EMBL" id="JADMLG010000012">
    <property type="protein sequence ID" value="MBH0779773.1"/>
    <property type="molecule type" value="Genomic_DNA"/>
</dbReference>
<gene>
    <name evidence="5" type="ORF">IT779_26220</name>
</gene>
<dbReference type="RefSeq" id="WP_196152087.1">
    <property type="nucleotide sequence ID" value="NZ_JADMLG010000012.1"/>
</dbReference>
<evidence type="ECO:0000256" key="2">
    <source>
        <dbReference type="ARBA" id="ARBA00023125"/>
    </source>
</evidence>
<dbReference type="SMART" id="SM00418">
    <property type="entry name" value="HTH_ARSR"/>
    <property type="match status" value="1"/>
</dbReference>
<keyword evidence="3" id="KW-0804">Transcription</keyword>
<evidence type="ECO:0000256" key="3">
    <source>
        <dbReference type="ARBA" id="ARBA00023163"/>
    </source>
</evidence>
<evidence type="ECO:0000313" key="6">
    <source>
        <dbReference type="Proteomes" id="UP000655751"/>
    </source>
</evidence>
<dbReference type="InterPro" id="IPR011991">
    <property type="entry name" value="ArsR-like_HTH"/>
</dbReference>
<dbReference type="CDD" id="cd00090">
    <property type="entry name" value="HTH_ARSR"/>
    <property type="match status" value="1"/>
</dbReference>
<keyword evidence="1" id="KW-0805">Transcription regulation</keyword>
<evidence type="ECO:0000256" key="1">
    <source>
        <dbReference type="ARBA" id="ARBA00023015"/>
    </source>
</evidence>
<dbReference type="GO" id="GO:0003677">
    <property type="term" value="F:DNA binding"/>
    <property type="evidence" value="ECO:0007669"/>
    <property type="project" value="UniProtKB-KW"/>
</dbReference>
<sequence length="123" mass="13393">MARDAIVIADAFKALGDPIRWDIVRQMVGGVEVAAAVLEDRLPVAKPTISYHLKILAQAGLIEVRKRGRHHSYALRPDTLADLLEDLAALLPGMRMVATDADPDGAEAADRAEIESVSRLLTW</sequence>
<protein>
    <submittedName>
        <fullName evidence="5">Helix-turn-helix transcriptional regulator</fullName>
    </submittedName>
</protein>
<keyword evidence="6" id="KW-1185">Reference proteome</keyword>
<keyword evidence="2" id="KW-0238">DNA-binding</keyword>
<dbReference type="PANTHER" id="PTHR33154:SF33">
    <property type="entry name" value="TRANSCRIPTIONAL REPRESSOR SDPR"/>
    <property type="match status" value="1"/>
</dbReference>
<dbReference type="InterPro" id="IPR036390">
    <property type="entry name" value="WH_DNA-bd_sf"/>
</dbReference>
<dbReference type="Pfam" id="PF12840">
    <property type="entry name" value="HTH_20"/>
    <property type="match status" value="1"/>
</dbReference>